<name>A0AAD9LIG4_BABDI</name>
<keyword evidence="2" id="KW-1185">Reference proteome</keyword>
<organism evidence="1 2">
    <name type="scientific">Babesia divergens</name>
    <dbReference type="NCBI Taxonomy" id="32595"/>
    <lineage>
        <taxon>Eukaryota</taxon>
        <taxon>Sar</taxon>
        <taxon>Alveolata</taxon>
        <taxon>Apicomplexa</taxon>
        <taxon>Aconoidasida</taxon>
        <taxon>Piroplasmida</taxon>
        <taxon>Babesiidae</taxon>
        <taxon>Babesia</taxon>
    </lineage>
</organism>
<evidence type="ECO:0000313" key="1">
    <source>
        <dbReference type="EMBL" id="KAK1936832.1"/>
    </source>
</evidence>
<protein>
    <submittedName>
        <fullName evidence="1">Uncharacterized protein</fullName>
    </submittedName>
</protein>
<evidence type="ECO:0000313" key="2">
    <source>
        <dbReference type="Proteomes" id="UP001195914"/>
    </source>
</evidence>
<accession>A0AAD9LIG4</accession>
<reference evidence="1" key="1">
    <citation type="journal article" date="2014" name="Nucleic Acids Res.">
        <title>The evolutionary dynamics of variant antigen genes in Babesia reveal a history of genomic innovation underlying host-parasite interaction.</title>
        <authorList>
            <person name="Jackson A.P."/>
            <person name="Otto T.D."/>
            <person name="Darby A."/>
            <person name="Ramaprasad A."/>
            <person name="Xia D."/>
            <person name="Echaide I.E."/>
            <person name="Farber M."/>
            <person name="Gahlot S."/>
            <person name="Gamble J."/>
            <person name="Gupta D."/>
            <person name="Gupta Y."/>
            <person name="Jackson L."/>
            <person name="Malandrin L."/>
            <person name="Malas T.B."/>
            <person name="Moussa E."/>
            <person name="Nair M."/>
            <person name="Reid A.J."/>
            <person name="Sanders M."/>
            <person name="Sharma J."/>
            <person name="Tracey A."/>
            <person name="Quail M.A."/>
            <person name="Weir W."/>
            <person name="Wastling J.M."/>
            <person name="Hall N."/>
            <person name="Willadsen P."/>
            <person name="Lingelbach K."/>
            <person name="Shiels B."/>
            <person name="Tait A."/>
            <person name="Berriman M."/>
            <person name="Allred D.R."/>
            <person name="Pain A."/>
        </authorList>
    </citation>
    <scope>NUCLEOTIDE SEQUENCE</scope>
    <source>
        <strain evidence="1">1802A</strain>
    </source>
</reference>
<comment type="caution">
    <text evidence="1">The sequence shown here is derived from an EMBL/GenBank/DDBJ whole genome shotgun (WGS) entry which is preliminary data.</text>
</comment>
<reference evidence="1" key="2">
    <citation type="submission" date="2021-05" db="EMBL/GenBank/DDBJ databases">
        <authorList>
            <person name="Pain A."/>
        </authorList>
    </citation>
    <scope>NUCLEOTIDE SEQUENCE</scope>
    <source>
        <strain evidence="1">1802A</strain>
    </source>
</reference>
<proteinExistence type="predicted"/>
<dbReference type="EMBL" id="JAHBMH010000034">
    <property type="protein sequence ID" value="KAK1936832.1"/>
    <property type="molecule type" value="Genomic_DNA"/>
</dbReference>
<sequence length="85" mass="9647">MTPASHAGDPEFDPRRPYFQRDIENPIPLCICLNPMAQLWIISAFHLYWLCFHDQSTCGHGLDKYQLKFNAPTRSGHGLVAMTSA</sequence>
<dbReference type="AlphaFoldDB" id="A0AAD9LIG4"/>
<gene>
    <name evidence="1" type="ORF">X943_000352</name>
</gene>
<dbReference type="Proteomes" id="UP001195914">
    <property type="component" value="Unassembled WGS sequence"/>
</dbReference>